<reference evidence="1" key="3">
    <citation type="submission" date="2024-05" db="EMBL/GenBank/DDBJ databases">
        <authorList>
            <person name="de Witt J."/>
        </authorList>
    </citation>
    <scope>NUCLEOTIDE SEQUENCE</scope>
    <source>
        <strain evidence="1">FZJ</strain>
    </source>
</reference>
<sequence length="146" mass="15902">MSALRLATLEQRHFQLHSTALEQLTEHLNGLDALCRTLGVTPLSRFVDPTALEFAEASRLLPAEERGPLIPDGETGLAWGIEDMAWFPASTGMTTLEALSAYLQRNRPRELTGARHPQLLADLAFCESCLGPLEAEGGQFHLAAGH</sequence>
<dbReference type="EMBL" id="JAVRDO010000004">
    <property type="protein sequence ID" value="MDX9687303.1"/>
    <property type="molecule type" value="Genomic_DNA"/>
</dbReference>
<protein>
    <submittedName>
        <fullName evidence="2">Uncharacterized protein</fullName>
    </submittedName>
</protein>
<dbReference type="EMBL" id="FOYD01000002">
    <property type="protein sequence ID" value="SFQ72509.1"/>
    <property type="molecule type" value="Genomic_DNA"/>
</dbReference>
<dbReference type="STRING" id="1002526.SAMN05216578_102442"/>
<name>A0A1I6AV48_9GAMM</name>
<evidence type="ECO:0000313" key="3">
    <source>
        <dbReference type="Proteomes" id="UP000242815"/>
    </source>
</evidence>
<dbReference type="AlphaFoldDB" id="A0A1I6AV48"/>
<evidence type="ECO:0000313" key="4">
    <source>
        <dbReference type="Proteomes" id="UP001281217"/>
    </source>
</evidence>
<gene>
    <name evidence="1" type="ORF">RED13_001729</name>
    <name evidence="2" type="ORF">SAMN05216578_102442</name>
</gene>
<evidence type="ECO:0000313" key="1">
    <source>
        <dbReference type="EMBL" id="MDX9687303.1"/>
    </source>
</evidence>
<evidence type="ECO:0000313" key="2">
    <source>
        <dbReference type="EMBL" id="SFQ72509.1"/>
    </source>
</evidence>
<dbReference type="Proteomes" id="UP000242815">
    <property type="component" value="Unassembled WGS sequence"/>
</dbReference>
<keyword evidence="4" id="KW-1185">Reference proteome</keyword>
<reference evidence="4" key="2">
    <citation type="submission" date="2023-07" db="EMBL/GenBank/DDBJ databases">
        <authorList>
            <person name="de Witt J."/>
        </authorList>
    </citation>
    <scope>NUCLEOTIDE SEQUENCE [LARGE SCALE GENOMIC DNA]</scope>
    <source>
        <strain evidence="4">FZJ</strain>
    </source>
</reference>
<organism evidence="2 3">
    <name type="scientific">Halopseudomonas formosensis</name>
    <dbReference type="NCBI Taxonomy" id="1002526"/>
    <lineage>
        <taxon>Bacteria</taxon>
        <taxon>Pseudomonadati</taxon>
        <taxon>Pseudomonadota</taxon>
        <taxon>Gammaproteobacteria</taxon>
        <taxon>Pseudomonadales</taxon>
        <taxon>Pseudomonadaceae</taxon>
        <taxon>Halopseudomonas</taxon>
    </lineage>
</organism>
<reference evidence="2 3" key="1">
    <citation type="submission" date="2016-10" db="EMBL/GenBank/DDBJ databases">
        <authorList>
            <person name="de Groot N.N."/>
        </authorList>
    </citation>
    <scope>NUCLEOTIDE SEQUENCE [LARGE SCALE GENOMIC DNA]</scope>
    <source>
        <strain evidence="2 3">JCM 18415</strain>
    </source>
</reference>
<accession>A0A1I6AV48</accession>
<dbReference type="OrthoDB" id="6873289at2"/>
<dbReference type="RefSeq" id="WP_090537704.1">
    <property type="nucleotide sequence ID" value="NZ_FOYD01000002.1"/>
</dbReference>
<proteinExistence type="predicted"/>
<dbReference type="Proteomes" id="UP001281217">
    <property type="component" value="Unassembled WGS sequence"/>
</dbReference>